<sequence length="116" mass="13392">MADENDETGVMDSLLEALQSGAAFRERRKRVPRPRDNYQQTISPSSFRQVLRPVNYGSHLEGVPQPFCFPSWLKACTCGRESNYTFLPPLSLTERKSFRKCLNRGFQEATKNMCWL</sequence>
<name>A0ABV0UW92_9TELE</name>
<dbReference type="Pfam" id="PF06345">
    <property type="entry name" value="Drf_DAD"/>
    <property type="match status" value="1"/>
</dbReference>
<protein>
    <recommendedName>
        <fullName evidence="1">DAD domain-containing protein</fullName>
    </recommendedName>
</protein>
<comment type="caution">
    <text evidence="2">The sequence shown here is derived from an EMBL/GenBank/DDBJ whole genome shotgun (WGS) entry which is preliminary data.</text>
</comment>
<keyword evidence="3" id="KW-1185">Reference proteome</keyword>
<organism evidence="2 3">
    <name type="scientific">Ilyodon furcidens</name>
    <name type="common">goldbreast splitfin</name>
    <dbReference type="NCBI Taxonomy" id="33524"/>
    <lineage>
        <taxon>Eukaryota</taxon>
        <taxon>Metazoa</taxon>
        <taxon>Chordata</taxon>
        <taxon>Craniata</taxon>
        <taxon>Vertebrata</taxon>
        <taxon>Euteleostomi</taxon>
        <taxon>Actinopterygii</taxon>
        <taxon>Neopterygii</taxon>
        <taxon>Teleostei</taxon>
        <taxon>Neoteleostei</taxon>
        <taxon>Acanthomorphata</taxon>
        <taxon>Ovalentaria</taxon>
        <taxon>Atherinomorphae</taxon>
        <taxon>Cyprinodontiformes</taxon>
        <taxon>Goodeidae</taxon>
        <taxon>Ilyodon</taxon>
    </lineage>
</organism>
<dbReference type="InterPro" id="IPR014767">
    <property type="entry name" value="DAD_dom"/>
</dbReference>
<proteinExistence type="predicted"/>
<evidence type="ECO:0000313" key="3">
    <source>
        <dbReference type="Proteomes" id="UP001482620"/>
    </source>
</evidence>
<gene>
    <name evidence="2" type="ORF">ILYODFUR_028693</name>
</gene>
<dbReference type="InterPro" id="IPR010465">
    <property type="entry name" value="Drf_DAD"/>
</dbReference>
<dbReference type="EMBL" id="JAHRIQ010085061">
    <property type="protein sequence ID" value="MEQ2249391.1"/>
    <property type="molecule type" value="Genomic_DNA"/>
</dbReference>
<dbReference type="Proteomes" id="UP001482620">
    <property type="component" value="Unassembled WGS sequence"/>
</dbReference>
<reference evidence="2 3" key="1">
    <citation type="submission" date="2021-06" db="EMBL/GenBank/DDBJ databases">
        <authorList>
            <person name="Palmer J.M."/>
        </authorList>
    </citation>
    <scope>NUCLEOTIDE SEQUENCE [LARGE SCALE GENOMIC DNA]</scope>
    <source>
        <strain evidence="3">if_2019</strain>
        <tissue evidence="2">Muscle</tissue>
    </source>
</reference>
<accession>A0ABV0UW92</accession>
<evidence type="ECO:0000313" key="2">
    <source>
        <dbReference type="EMBL" id="MEQ2249391.1"/>
    </source>
</evidence>
<evidence type="ECO:0000259" key="1">
    <source>
        <dbReference type="PROSITE" id="PS51231"/>
    </source>
</evidence>
<dbReference type="PROSITE" id="PS51231">
    <property type="entry name" value="DAD"/>
    <property type="match status" value="1"/>
</dbReference>
<feature type="domain" description="DAD" evidence="1">
    <location>
        <begin position="6"/>
        <end position="36"/>
    </location>
</feature>